<dbReference type="PROSITE" id="PS00687">
    <property type="entry name" value="ALDEHYDE_DEHYDR_GLU"/>
    <property type="match status" value="1"/>
</dbReference>
<evidence type="ECO:0000256" key="3">
    <source>
        <dbReference type="ARBA" id="ARBA00023027"/>
    </source>
</evidence>
<sequence length="513" mass="56691">MTKLEYTPIPEIIRIHDDLERSFREGYSVSIEKRVETLKNLTYMLHENSDLIQSALEADLGKRRQEAYVTEIFSCINSAINAVHKVRGWAAPHSVSAKFPASFLGPQVRREPKGIALIISPWNYPLVLTIEPLVGAIASGSPVMIKTSELSENFSATISSLIHTYLDPKVVRVVNGAVPETTAVLKQKFGHILYTGNGTVGRIVQHAAAEHLTPTTLELGGKSPAVVADDANLDVIAKRLLWGKHTNAGQTCVSPDYVLCTPEMQDKLITAFEKVYKQFYPEGIRNSDSFGRIINSRHFGRLTGLLDKTKGDIVIGGDKDASDNFIALTIVKNVKADDVLMEGELFGPILPIVTVPSLDAAVEFIRNRDHPLALYVYTESDQVREKVFSGTLSGSAVQNEAIMQVSVTELPFGGVGESGHGSYHDKRTFDLFTYERSILRSKTWLEFLFTKRYPPYSESKLTFLRKAVRAPIDFEKPGQESVINALGRLTKKGVKLGALIGIVAFIAKKYGRN</sequence>
<dbReference type="PANTHER" id="PTHR43570">
    <property type="entry name" value="ALDEHYDE DEHYDROGENASE"/>
    <property type="match status" value="1"/>
</dbReference>
<accession>A0A4T0M2I6</accession>
<dbReference type="Pfam" id="PF00171">
    <property type="entry name" value="Aldedh"/>
    <property type="match status" value="1"/>
</dbReference>
<dbReference type="GO" id="GO:0004029">
    <property type="term" value="F:aldehyde dehydrogenase (NAD+) activity"/>
    <property type="evidence" value="ECO:0007669"/>
    <property type="project" value="TreeGrafter"/>
</dbReference>
<feature type="active site" evidence="5">
    <location>
        <position position="252"/>
    </location>
</feature>
<comment type="caution">
    <text evidence="9">The sequence shown here is derived from an EMBL/GenBank/DDBJ whole genome shotgun (WGS) entry which is preliminary data.</text>
</comment>
<organism evidence="9 10">
    <name type="scientific">Wallemia mellicola</name>
    <dbReference type="NCBI Taxonomy" id="1708541"/>
    <lineage>
        <taxon>Eukaryota</taxon>
        <taxon>Fungi</taxon>
        <taxon>Dikarya</taxon>
        <taxon>Basidiomycota</taxon>
        <taxon>Wallemiomycotina</taxon>
        <taxon>Wallemiomycetes</taxon>
        <taxon>Wallemiales</taxon>
        <taxon>Wallemiaceae</taxon>
        <taxon>Wallemia</taxon>
    </lineage>
</organism>
<evidence type="ECO:0000256" key="5">
    <source>
        <dbReference type="PIRSR" id="PIRSR036492-1"/>
    </source>
</evidence>
<keyword evidence="2 4" id="KW-0560">Oxidoreductase</keyword>
<dbReference type="InterPro" id="IPR016163">
    <property type="entry name" value="Ald_DH_C"/>
</dbReference>
<evidence type="ECO:0000259" key="8">
    <source>
        <dbReference type="Pfam" id="PF00171"/>
    </source>
</evidence>
<dbReference type="EMBL" id="SPRX01000004">
    <property type="protein sequence ID" value="TIC69226.1"/>
    <property type="molecule type" value="Genomic_DNA"/>
</dbReference>
<evidence type="ECO:0000256" key="7">
    <source>
        <dbReference type="RuleBase" id="RU003345"/>
    </source>
</evidence>
<dbReference type="AlphaFoldDB" id="A0A4T0M2I6"/>
<protein>
    <recommendedName>
        <fullName evidence="4">Aldehyde dehydrogenase</fullName>
    </recommendedName>
</protein>
<keyword evidence="3" id="KW-0520">NAD</keyword>
<dbReference type="PANTHER" id="PTHR43570:SF16">
    <property type="entry name" value="ALDEHYDE DEHYDROGENASE TYPE III, ISOFORM Q"/>
    <property type="match status" value="1"/>
</dbReference>
<evidence type="ECO:0000313" key="9">
    <source>
        <dbReference type="EMBL" id="TIC69226.1"/>
    </source>
</evidence>
<comment type="similarity">
    <text evidence="1 4 7">Belongs to the aldehyde dehydrogenase family.</text>
</comment>
<proteinExistence type="inferred from homology"/>
<feature type="domain" description="Aldehyde dehydrogenase" evidence="8">
    <location>
        <begin position="21"/>
        <end position="436"/>
    </location>
</feature>
<dbReference type="Proteomes" id="UP000310708">
    <property type="component" value="Unassembled WGS sequence"/>
</dbReference>
<dbReference type="Gene3D" id="3.40.605.10">
    <property type="entry name" value="Aldehyde Dehydrogenase, Chain A, domain 1"/>
    <property type="match status" value="1"/>
</dbReference>
<dbReference type="PIRSF" id="PIRSF036492">
    <property type="entry name" value="ALDH"/>
    <property type="match status" value="1"/>
</dbReference>
<evidence type="ECO:0000313" key="10">
    <source>
        <dbReference type="Proteomes" id="UP000310708"/>
    </source>
</evidence>
<evidence type="ECO:0000256" key="4">
    <source>
        <dbReference type="PIRNR" id="PIRNR036492"/>
    </source>
</evidence>
<dbReference type="Gene3D" id="3.40.309.10">
    <property type="entry name" value="Aldehyde Dehydrogenase, Chain A, domain 2"/>
    <property type="match status" value="1"/>
</dbReference>
<evidence type="ECO:0000256" key="2">
    <source>
        <dbReference type="ARBA" id="ARBA00023002"/>
    </source>
</evidence>
<evidence type="ECO:0000256" key="6">
    <source>
        <dbReference type="PROSITE-ProRule" id="PRU10007"/>
    </source>
</evidence>
<dbReference type="GO" id="GO:0006081">
    <property type="term" value="P:aldehyde metabolic process"/>
    <property type="evidence" value="ECO:0007669"/>
    <property type="project" value="InterPro"/>
</dbReference>
<dbReference type="FunFam" id="3.40.605.10:FF:000004">
    <property type="entry name" value="Aldehyde dehydrogenase"/>
    <property type="match status" value="1"/>
</dbReference>
<evidence type="ECO:0000256" key="1">
    <source>
        <dbReference type="ARBA" id="ARBA00009986"/>
    </source>
</evidence>
<dbReference type="InterPro" id="IPR016162">
    <property type="entry name" value="Ald_DH_N"/>
</dbReference>
<dbReference type="GO" id="GO:0005737">
    <property type="term" value="C:cytoplasm"/>
    <property type="evidence" value="ECO:0007669"/>
    <property type="project" value="TreeGrafter"/>
</dbReference>
<dbReference type="InterPro" id="IPR015590">
    <property type="entry name" value="Aldehyde_DH_dom"/>
</dbReference>
<gene>
    <name evidence="9" type="ORF">E3Q01_00550</name>
</gene>
<dbReference type="InterPro" id="IPR016161">
    <property type="entry name" value="Ald_DH/histidinol_DH"/>
</dbReference>
<dbReference type="InterPro" id="IPR029510">
    <property type="entry name" value="Ald_DH_CS_GLU"/>
</dbReference>
<dbReference type="FunFam" id="3.40.309.10:FF:000025">
    <property type="entry name" value="Aldehyde dehydrogenase"/>
    <property type="match status" value="1"/>
</dbReference>
<feature type="active site" evidence="5 6">
    <location>
        <position position="218"/>
    </location>
</feature>
<dbReference type="InterPro" id="IPR012394">
    <property type="entry name" value="Aldehyde_DH_NAD(P)"/>
</dbReference>
<dbReference type="SUPFAM" id="SSF53720">
    <property type="entry name" value="ALDH-like"/>
    <property type="match status" value="1"/>
</dbReference>
<reference evidence="9 10" key="1">
    <citation type="submission" date="2019-03" db="EMBL/GenBank/DDBJ databases">
        <title>Sequencing 25 genomes of Wallemia mellicola.</title>
        <authorList>
            <person name="Gostincar C."/>
        </authorList>
    </citation>
    <scope>NUCLEOTIDE SEQUENCE [LARGE SCALE GENOMIC DNA]</scope>
    <source>
        <strain evidence="9 10">EXF-757</strain>
    </source>
</reference>
<name>A0A4T0M2I6_9BASI</name>